<dbReference type="Pfam" id="PF00023">
    <property type="entry name" value="Ank"/>
    <property type="match status" value="1"/>
</dbReference>
<dbReference type="AlphaFoldDB" id="A0A0F3MLG9"/>
<sequence length="41" mass="4567">MMEKLLYYAANKGYSGTVNVLIKAGTDVNIQDIMMNELLSN</sequence>
<proteinExistence type="predicted"/>
<comment type="caution">
    <text evidence="2">The sequence shown here is derived from an EMBL/GenBank/DDBJ whole genome shotgun (WGS) entry which is preliminary data.</text>
</comment>
<evidence type="ECO:0000313" key="3">
    <source>
        <dbReference type="Proteomes" id="UP000033616"/>
    </source>
</evidence>
<feature type="repeat" description="ANK" evidence="1">
    <location>
        <begin position="6"/>
        <end position="33"/>
    </location>
</feature>
<dbReference type="PATRIC" id="fig|1359168.3.peg.1162"/>
<dbReference type="InterPro" id="IPR002110">
    <property type="entry name" value="Ankyrin_rpt"/>
</dbReference>
<keyword evidence="3" id="KW-1185">Reference proteome</keyword>
<accession>A0A0F3MLG9</accession>
<keyword evidence="1" id="KW-0040">ANK repeat</keyword>
<organism evidence="2 3">
    <name type="scientific">Orientia chuto str. Dubai</name>
    <dbReference type="NCBI Taxonomy" id="1359168"/>
    <lineage>
        <taxon>Bacteria</taxon>
        <taxon>Pseudomonadati</taxon>
        <taxon>Pseudomonadota</taxon>
        <taxon>Alphaproteobacteria</taxon>
        <taxon>Rickettsiales</taxon>
        <taxon>Rickettsiaceae</taxon>
        <taxon>Rickettsieae</taxon>
        <taxon>Orientia</taxon>
    </lineage>
</organism>
<dbReference type="Proteomes" id="UP000033616">
    <property type="component" value="Unassembled WGS sequence"/>
</dbReference>
<gene>
    <name evidence="2" type="ORF">OCHUTO_0404</name>
</gene>
<dbReference type="STRING" id="1359168.OCHUTO_0404"/>
<name>A0A0F3MLG9_9RICK</name>
<evidence type="ECO:0000313" key="2">
    <source>
        <dbReference type="EMBL" id="KJV56560.1"/>
    </source>
</evidence>
<dbReference type="PROSITE" id="PS50088">
    <property type="entry name" value="ANK_REPEAT"/>
    <property type="match status" value="1"/>
</dbReference>
<evidence type="ECO:0000256" key="1">
    <source>
        <dbReference type="PROSITE-ProRule" id="PRU00023"/>
    </source>
</evidence>
<reference evidence="2 3" key="1">
    <citation type="submission" date="2015-02" db="EMBL/GenBank/DDBJ databases">
        <title>Genome Sequencing of Rickettsiales.</title>
        <authorList>
            <person name="Daugherty S.C."/>
            <person name="Su Q."/>
            <person name="Abolude K."/>
            <person name="Beier-Sexton M."/>
            <person name="Carlyon J.A."/>
            <person name="Carter R."/>
            <person name="Day N.P."/>
            <person name="Dumler S.J."/>
            <person name="Dyachenko V."/>
            <person name="Godinez A."/>
            <person name="Kurtti T.J."/>
            <person name="Lichay M."/>
            <person name="Mullins K.E."/>
            <person name="Ott S."/>
            <person name="Pappas-Brown V."/>
            <person name="Paris D.H."/>
            <person name="Patel P."/>
            <person name="Richards A.L."/>
            <person name="Sadzewicz L."/>
            <person name="Sears K."/>
            <person name="Seidman D."/>
            <person name="Sengamalay N."/>
            <person name="Stenos J."/>
            <person name="Tallon L.J."/>
            <person name="Vincent G."/>
            <person name="Fraser C.M."/>
            <person name="Munderloh U."/>
            <person name="Dunning-Hotopp J.C."/>
        </authorList>
    </citation>
    <scope>NUCLEOTIDE SEQUENCE [LARGE SCALE GENOMIC DNA]</scope>
    <source>
        <strain evidence="2 3">Fuller</strain>
    </source>
</reference>
<dbReference type="SUPFAM" id="SSF48403">
    <property type="entry name" value="Ankyrin repeat"/>
    <property type="match status" value="1"/>
</dbReference>
<dbReference type="InterPro" id="IPR036770">
    <property type="entry name" value="Ankyrin_rpt-contain_sf"/>
</dbReference>
<dbReference type="EMBL" id="LANP01000008">
    <property type="protein sequence ID" value="KJV56560.1"/>
    <property type="molecule type" value="Genomic_DNA"/>
</dbReference>
<dbReference type="Gene3D" id="1.25.40.20">
    <property type="entry name" value="Ankyrin repeat-containing domain"/>
    <property type="match status" value="1"/>
</dbReference>
<protein>
    <submittedName>
        <fullName evidence="2">Ankyrin repeat family protein</fullName>
    </submittedName>
</protein>